<name>A0AAP5BL45_9BURK</name>
<dbReference type="EMBL" id="JAMXWF010000035">
    <property type="protein sequence ID" value="MDQ6411784.1"/>
    <property type="molecule type" value="Genomic_DNA"/>
</dbReference>
<dbReference type="RefSeq" id="WP_266260762.1">
    <property type="nucleotide sequence ID" value="NZ_JAMXWF010000035.1"/>
</dbReference>
<feature type="signal peptide" evidence="1">
    <location>
        <begin position="1"/>
        <end position="32"/>
    </location>
</feature>
<proteinExistence type="predicted"/>
<keyword evidence="4" id="KW-1185">Reference proteome</keyword>
<evidence type="ECO:0000313" key="5">
    <source>
        <dbReference type="Proteomes" id="UP001242288"/>
    </source>
</evidence>
<organism evidence="3 5">
    <name type="scientific">Paraburkholderia madseniana</name>
    <dbReference type="NCBI Taxonomy" id="2599607"/>
    <lineage>
        <taxon>Bacteria</taxon>
        <taxon>Pseudomonadati</taxon>
        <taxon>Pseudomonadota</taxon>
        <taxon>Betaproteobacteria</taxon>
        <taxon>Burkholderiales</taxon>
        <taxon>Burkholderiaceae</taxon>
        <taxon>Paraburkholderia</taxon>
    </lineage>
</organism>
<dbReference type="Proteomes" id="UP001209412">
    <property type="component" value="Unassembled WGS sequence"/>
</dbReference>
<protein>
    <submittedName>
        <fullName evidence="3">DUF1302 domain-containing protein</fullName>
    </submittedName>
    <submittedName>
        <fullName evidence="2">DUF1302 family protein</fullName>
    </submittedName>
</protein>
<evidence type="ECO:0000313" key="3">
    <source>
        <dbReference type="EMBL" id="MDQ6411784.1"/>
    </source>
</evidence>
<dbReference type="InterPro" id="IPR010727">
    <property type="entry name" value="DUF1302"/>
</dbReference>
<gene>
    <name evidence="3" type="ORF">NIE36_32040</name>
    <name evidence="2" type="ORF">OSB80_32105</name>
</gene>
<accession>A0AAP5BL45</accession>
<sequence length="559" mass="60110">MEPKPKNARGWCGGKKLAVAASMMATTGVAHAYKFTTPPEWDLNLDTSLQYTVGMRAQGRDSNIGNGPFYAEGDYKFDPGELVTNRVQGLFEFQGSYQKQAGFRVSASAWKDFAYSDSVATNPAFPPSFLTYPSGEYSGDTKRYHIEGAELLDAFVFANPRVGSVPLYFKVGRFTQQWGNALFDSFGSISYSQHPVDFIKAFTQPGSEVKELFLPRTQIMATAEVNPQFSVSAQYFFEFRGNRYPQGGTYLGAADFLGTGPQSGGALAGVAGGPVSAGNEIKPRNTNNNFGVKATWSPDWAGGDLGFYYRQFDEVQPWTLLDLNANGGGFLHESYAQNVKLLGLSFERAFGNVSTGFETSYRKDTALNSALTNGIPGVPTTAGARGDVVSAIANAFIQLGSTPLWDAGVLLAEISYTNLLKVTDNASMFNGVGYAACTTNSKWDGCATKHAVSMSISFEPQWLQAFPNINLSMPMSLSTGIYGNAAYAAGSAQGSSVYSIGVKATAPRGSTVTLQYNGYHSRANQKSNLPGVGQFYSSGNGPIALNDKGWVQLTFKTSF</sequence>
<evidence type="ECO:0000256" key="1">
    <source>
        <dbReference type="SAM" id="SignalP"/>
    </source>
</evidence>
<reference evidence="3" key="1">
    <citation type="submission" date="2022-06" db="EMBL/GenBank/DDBJ databases">
        <title>PHB producers.</title>
        <authorList>
            <person name="Besaury L."/>
        </authorList>
    </citation>
    <scope>NUCLEOTIDE SEQUENCE</scope>
    <source>
        <strain evidence="3 4">SEWS6</strain>
    </source>
</reference>
<dbReference type="EMBL" id="JAPKHW010000035">
    <property type="protein sequence ID" value="MCX4149966.1"/>
    <property type="molecule type" value="Genomic_DNA"/>
</dbReference>
<dbReference type="Pfam" id="PF06980">
    <property type="entry name" value="DUF1302"/>
    <property type="match status" value="1"/>
</dbReference>
<evidence type="ECO:0000313" key="2">
    <source>
        <dbReference type="EMBL" id="MCX4149966.1"/>
    </source>
</evidence>
<keyword evidence="1" id="KW-0732">Signal</keyword>
<dbReference type="Proteomes" id="UP001242288">
    <property type="component" value="Unassembled WGS sequence"/>
</dbReference>
<evidence type="ECO:0000313" key="4">
    <source>
        <dbReference type="Proteomes" id="UP001209412"/>
    </source>
</evidence>
<comment type="caution">
    <text evidence="3">The sequence shown here is derived from an EMBL/GenBank/DDBJ whole genome shotgun (WGS) entry which is preliminary data.</text>
</comment>
<dbReference type="AlphaFoldDB" id="A0AAP5BL45"/>
<feature type="chain" id="PRO_5042830715" evidence="1">
    <location>
        <begin position="33"/>
        <end position="559"/>
    </location>
</feature>